<keyword evidence="2 3" id="KW-0040">ANK repeat</keyword>
<evidence type="ECO:0000256" key="1">
    <source>
        <dbReference type="ARBA" id="ARBA00022737"/>
    </source>
</evidence>
<dbReference type="GO" id="GO:0085020">
    <property type="term" value="P:protein K6-linked ubiquitination"/>
    <property type="evidence" value="ECO:0007669"/>
    <property type="project" value="TreeGrafter"/>
</dbReference>
<evidence type="ECO:0000256" key="2">
    <source>
        <dbReference type="ARBA" id="ARBA00023043"/>
    </source>
</evidence>
<dbReference type="AlphaFoldDB" id="A0A437JDT2"/>
<dbReference type="SUPFAM" id="SSF48403">
    <property type="entry name" value="Ankyrin repeat"/>
    <property type="match status" value="1"/>
</dbReference>
<dbReference type="InterPro" id="IPR036770">
    <property type="entry name" value="Ankyrin_rpt-contain_sf"/>
</dbReference>
<proteinExistence type="predicted"/>
<feature type="repeat" description="ANK" evidence="3">
    <location>
        <begin position="1"/>
        <end position="32"/>
    </location>
</feature>
<dbReference type="InterPro" id="IPR002110">
    <property type="entry name" value="Ankyrin_rpt"/>
</dbReference>
<dbReference type="Pfam" id="PF00023">
    <property type="entry name" value="Ank"/>
    <property type="match status" value="1"/>
</dbReference>
<dbReference type="PROSITE" id="PS50088">
    <property type="entry name" value="ANK_REPEAT"/>
    <property type="match status" value="4"/>
</dbReference>
<keyword evidence="1" id="KW-0677">Repeat</keyword>
<reference evidence="4 5" key="1">
    <citation type="submission" date="2019-01" db="EMBL/GenBank/DDBJ databases">
        <authorList>
            <person name="Chen W.-M."/>
        </authorList>
    </citation>
    <scope>NUCLEOTIDE SEQUENCE [LARGE SCALE GENOMIC DNA]</scope>
    <source>
        <strain evidence="4 5">TLA-22</strain>
    </source>
</reference>
<evidence type="ECO:0000256" key="3">
    <source>
        <dbReference type="PROSITE-ProRule" id="PRU00023"/>
    </source>
</evidence>
<evidence type="ECO:0000313" key="5">
    <source>
        <dbReference type="Proteomes" id="UP000282977"/>
    </source>
</evidence>
<dbReference type="PANTHER" id="PTHR24171:SF8">
    <property type="entry name" value="BRCA1-ASSOCIATED RING DOMAIN PROTEIN 1"/>
    <property type="match status" value="1"/>
</dbReference>
<accession>A0A437JDT2</accession>
<feature type="repeat" description="ANK" evidence="3">
    <location>
        <begin position="67"/>
        <end position="99"/>
    </location>
</feature>
<feature type="repeat" description="ANK" evidence="3">
    <location>
        <begin position="33"/>
        <end position="65"/>
    </location>
</feature>
<dbReference type="GO" id="GO:0004842">
    <property type="term" value="F:ubiquitin-protein transferase activity"/>
    <property type="evidence" value="ECO:0007669"/>
    <property type="project" value="TreeGrafter"/>
</dbReference>
<sequence length="165" mass="17341">MQQLLFDAAREGRDDMVQPLLRAGANIEARDPKGFTALILASYHGHRAATRALLSAGAHVDSVDLARGNSALMGVAFKGYAELARDLLAEGATVDLRNNAGQTALMNAALFGHYVIVELLLHAGADPHAMDSGCNSARSLAMDQGNADMLFQLDSAMPPIGVLNG</sequence>
<keyword evidence="5" id="KW-1185">Reference proteome</keyword>
<dbReference type="SMART" id="SM00248">
    <property type="entry name" value="ANK"/>
    <property type="match status" value="4"/>
</dbReference>
<protein>
    <submittedName>
        <fullName evidence="4">Ankyrin repeat domain-containing protein</fullName>
    </submittedName>
</protein>
<dbReference type="PROSITE" id="PS50297">
    <property type="entry name" value="ANK_REP_REGION"/>
    <property type="match status" value="2"/>
</dbReference>
<organism evidence="4 5">
    <name type="scientific">Sphingobium algorifonticola</name>
    <dbReference type="NCBI Taxonomy" id="2008318"/>
    <lineage>
        <taxon>Bacteria</taxon>
        <taxon>Pseudomonadati</taxon>
        <taxon>Pseudomonadota</taxon>
        <taxon>Alphaproteobacteria</taxon>
        <taxon>Sphingomonadales</taxon>
        <taxon>Sphingomonadaceae</taxon>
        <taxon>Sphingobium</taxon>
    </lineage>
</organism>
<name>A0A437JDT2_9SPHN</name>
<dbReference type="Proteomes" id="UP000282977">
    <property type="component" value="Unassembled WGS sequence"/>
</dbReference>
<comment type="caution">
    <text evidence="4">The sequence shown here is derived from an EMBL/GenBank/DDBJ whole genome shotgun (WGS) entry which is preliminary data.</text>
</comment>
<gene>
    <name evidence="4" type="ORF">ENE74_05050</name>
</gene>
<dbReference type="OrthoDB" id="671583at2"/>
<dbReference type="Gene3D" id="1.25.40.20">
    <property type="entry name" value="Ankyrin repeat-containing domain"/>
    <property type="match status" value="1"/>
</dbReference>
<dbReference type="PANTHER" id="PTHR24171">
    <property type="entry name" value="ANKYRIN REPEAT DOMAIN-CONTAINING PROTEIN 39-RELATED"/>
    <property type="match status" value="1"/>
</dbReference>
<feature type="repeat" description="ANK" evidence="3">
    <location>
        <begin position="100"/>
        <end position="132"/>
    </location>
</feature>
<dbReference type="EMBL" id="RZUL01000001">
    <property type="protein sequence ID" value="RVT44061.1"/>
    <property type="molecule type" value="Genomic_DNA"/>
</dbReference>
<dbReference type="Pfam" id="PF12796">
    <property type="entry name" value="Ank_2"/>
    <property type="match status" value="1"/>
</dbReference>
<evidence type="ECO:0000313" key="4">
    <source>
        <dbReference type="EMBL" id="RVT44061.1"/>
    </source>
</evidence>